<name>A0A565BSS1_9BRAS</name>
<dbReference type="Proteomes" id="UP000489600">
    <property type="component" value="Unassembled WGS sequence"/>
</dbReference>
<comment type="caution">
    <text evidence="1">The sequence shown here is derived from an EMBL/GenBank/DDBJ whole genome shotgun (WGS) entry which is preliminary data.</text>
</comment>
<dbReference type="OrthoDB" id="1720991at2759"/>
<dbReference type="EMBL" id="CABITT030000005">
    <property type="protein sequence ID" value="VVB04427.1"/>
    <property type="molecule type" value="Genomic_DNA"/>
</dbReference>
<protein>
    <submittedName>
        <fullName evidence="1">Uncharacterized protein</fullName>
    </submittedName>
</protein>
<reference evidence="1" key="1">
    <citation type="submission" date="2019-07" db="EMBL/GenBank/DDBJ databases">
        <authorList>
            <person name="Dittberner H."/>
        </authorList>
    </citation>
    <scope>NUCLEOTIDE SEQUENCE [LARGE SCALE GENOMIC DNA]</scope>
</reference>
<evidence type="ECO:0000313" key="1">
    <source>
        <dbReference type="EMBL" id="VVB04427.1"/>
    </source>
</evidence>
<keyword evidence="2" id="KW-1185">Reference proteome</keyword>
<evidence type="ECO:0000313" key="2">
    <source>
        <dbReference type="Proteomes" id="UP000489600"/>
    </source>
</evidence>
<sequence>MENTSLIPRQSSFRRSTSNKIDYVYEVEYVSDDTKVPITQLSLLNPYKAFTKPNTTLPKVLKHAFNPNKHTAKELVLASQLEQHLVPATEMEQMIPLRLNEVMIHQ</sequence>
<dbReference type="AlphaFoldDB" id="A0A565BSS1"/>
<gene>
    <name evidence="1" type="ORF">ANE_LOCUS14871</name>
</gene>
<proteinExistence type="predicted"/>
<accession>A0A565BSS1</accession>
<organism evidence="1 2">
    <name type="scientific">Arabis nemorensis</name>
    <dbReference type="NCBI Taxonomy" id="586526"/>
    <lineage>
        <taxon>Eukaryota</taxon>
        <taxon>Viridiplantae</taxon>
        <taxon>Streptophyta</taxon>
        <taxon>Embryophyta</taxon>
        <taxon>Tracheophyta</taxon>
        <taxon>Spermatophyta</taxon>
        <taxon>Magnoliopsida</taxon>
        <taxon>eudicotyledons</taxon>
        <taxon>Gunneridae</taxon>
        <taxon>Pentapetalae</taxon>
        <taxon>rosids</taxon>
        <taxon>malvids</taxon>
        <taxon>Brassicales</taxon>
        <taxon>Brassicaceae</taxon>
        <taxon>Arabideae</taxon>
        <taxon>Arabis</taxon>
    </lineage>
</organism>